<gene>
    <name evidence="1" type="ORF">N825_27690</name>
</gene>
<evidence type="ECO:0000313" key="2">
    <source>
        <dbReference type="Proteomes" id="UP000019486"/>
    </source>
</evidence>
<dbReference type="STRING" id="1385369.N825_27690"/>
<sequence>MALACIRFVDSGRGVARFKVDVGRNRWYAYAIGEGGTQRRNGLTMLDARSHTSELLGPLDPSEDGRTELEVPTRLFSGRDRSIQLMSFRTPGRDGPALSEIVVVPPNLDLSGDGLADLPEISMTRSRTLAAPPRQAAAIPTVRRALAPARPLSTAQFLDGLLALLPQILPAAGSILGGLLDGGGAKGPSGPPAGGGDLQQLVAQILKALAPAGAAAPAPAKADAKSLALGMSRGMDRGAKKRGRYSEAAVAPALLAALPALMPVLQQVLSPETIKGLFNMVDPKNVLGAVTDAVTSVGKLGLDAEKQELEHLRALNPGVDDPALNQLLLSMSAHLEEPRAHPRYRRVPTVRLTFTDLVETTVDGRTVTAFLLGRALLFPLMVQTPRPLPEARLVLILKDATTLEPLARTRVAVPAGTAGPLPEAPGFPVEDLQRLVAGRDYLVCAHLIWRNKRGDKVGAAMSHSIHMVGEHSPGAVDATGPAVPLDDVGRHRDFWHKVWEDELDDDHRRIELEARYVTLMEPDRTTNARVETVVRTEPVGVRKLEGRLKSGLVLCPNALNELLPDIAGAPMLAPTELAALMTPGFVRRFGLSARSSVKFAGRGGATVALWVFPEVKVATIALQRAADVAPSGQVLRFEPRHVSFPLPCKVHFVGTSSAP</sequence>
<name>W9H9S3_9PROT</name>
<keyword evidence="2" id="KW-1185">Reference proteome</keyword>
<accession>W9H9S3</accession>
<evidence type="ECO:0000313" key="1">
    <source>
        <dbReference type="EMBL" id="EWY41501.1"/>
    </source>
</evidence>
<dbReference type="EMBL" id="AVFL01000004">
    <property type="protein sequence ID" value="EWY41501.1"/>
    <property type="molecule type" value="Genomic_DNA"/>
</dbReference>
<proteinExistence type="predicted"/>
<comment type="caution">
    <text evidence="1">The sequence shown here is derived from an EMBL/GenBank/DDBJ whole genome shotgun (WGS) entry which is preliminary data.</text>
</comment>
<organism evidence="1 2">
    <name type="scientific">Skermanella stibiiresistens SB22</name>
    <dbReference type="NCBI Taxonomy" id="1385369"/>
    <lineage>
        <taxon>Bacteria</taxon>
        <taxon>Pseudomonadati</taxon>
        <taxon>Pseudomonadota</taxon>
        <taxon>Alphaproteobacteria</taxon>
        <taxon>Rhodospirillales</taxon>
        <taxon>Azospirillaceae</taxon>
        <taxon>Skermanella</taxon>
    </lineage>
</organism>
<protein>
    <submittedName>
        <fullName evidence="1">Uncharacterized protein</fullName>
    </submittedName>
</protein>
<reference evidence="1 2" key="1">
    <citation type="submission" date="2013-08" db="EMBL/GenBank/DDBJ databases">
        <title>The genome sequence of Skermanella stibiiresistens.</title>
        <authorList>
            <person name="Zhu W."/>
            <person name="Wang G."/>
        </authorList>
    </citation>
    <scope>NUCLEOTIDE SEQUENCE [LARGE SCALE GENOMIC DNA]</scope>
    <source>
        <strain evidence="1 2">SB22</strain>
    </source>
</reference>
<dbReference type="Proteomes" id="UP000019486">
    <property type="component" value="Unassembled WGS sequence"/>
</dbReference>
<dbReference type="AlphaFoldDB" id="W9H9S3"/>